<feature type="binding site" evidence="4">
    <location>
        <position position="52"/>
    </location>
    <ligand>
        <name>1-deoxy-D-xylulose 5-phosphate</name>
        <dbReference type="ChEBI" id="CHEBI:57792"/>
    </ligand>
</feature>
<comment type="subcellular location">
    <subcellularLocation>
        <location evidence="4">Cytoplasm</location>
    </subcellularLocation>
</comment>
<feature type="binding site" evidence="4">
    <location>
        <position position="9"/>
    </location>
    <ligand>
        <name>3-amino-2-oxopropyl phosphate</name>
        <dbReference type="ChEBI" id="CHEBI:57279"/>
    </ligand>
</feature>
<dbReference type="PANTHER" id="PTHR30456">
    <property type="entry name" value="PYRIDOXINE 5'-PHOSPHATE SYNTHASE"/>
    <property type="match status" value="1"/>
</dbReference>
<dbReference type="UniPathway" id="UPA00244">
    <property type="reaction ID" value="UER00313"/>
</dbReference>
<dbReference type="NCBIfam" id="TIGR00559">
    <property type="entry name" value="pdxJ"/>
    <property type="match status" value="1"/>
</dbReference>
<feature type="binding site" evidence="4">
    <location>
        <position position="113"/>
    </location>
    <ligand>
        <name>1-deoxy-D-xylulose 5-phosphate</name>
        <dbReference type="ChEBI" id="CHEBI:57792"/>
    </ligand>
</feature>
<evidence type="ECO:0000256" key="2">
    <source>
        <dbReference type="ARBA" id="ARBA00022679"/>
    </source>
</evidence>
<feature type="active site" description="Proton donor" evidence="4">
    <location>
        <position position="206"/>
    </location>
</feature>
<dbReference type="GO" id="GO:0008615">
    <property type="term" value="P:pyridoxine biosynthetic process"/>
    <property type="evidence" value="ECO:0007669"/>
    <property type="project" value="UniProtKB-UniRule"/>
</dbReference>
<proteinExistence type="inferred from homology"/>
<feature type="binding site" evidence="4">
    <location>
        <position position="207"/>
    </location>
    <ligand>
        <name>3-amino-2-oxopropyl phosphate</name>
        <dbReference type="ChEBI" id="CHEBI:57279"/>
    </ligand>
</feature>
<dbReference type="InterPro" id="IPR013785">
    <property type="entry name" value="Aldolase_TIM"/>
</dbReference>
<feature type="binding site" evidence="4">
    <location>
        <begin position="228"/>
        <end position="229"/>
    </location>
    <ligand>
        <name>3-amino-2-oxopropyl phosphate</name>
        <dbReference type="ChEBI" id="CHEBI:57279"/>
    </ligand>
</feature>
<dbReference type="Gene3D" id="3.20.20.70">
    <property type="entry name" value="Aldolase class I"/>
    <property type="match status" value="1"/>
</dbReference>
<dbReference type="CDD" id="cd00003">
    <property type="entry name" value="PNPsynthase"/>
    <property type="match status" value="1"/>
</dbReference>
<feature type="binding site" evidence="4">
    <location>
        <position position="47"/>
    </location>
    <ligand>
        <name>1-deoxy-D-xylulose 5-phosphate</name>
        <dbReference type="ChEBI" id="CHEBI:57792"/>
    </ligand>
</feature>
<dbReference type="InterPro" id="IPR036130">
    <property type="entry name" value="Pyridoxine-5'_phos_synth"/>
</dbReference>
<comment type="similarity">
    <text evidence="4">Belongs to the PNP synthase family.</text>
</comment>
<dbReference type="Pfam" id="PF03740">
    <property type="entry name" value="PdxJ"/>
    <property type="match status" value="1"/>
</dbReference>
<protein>
    <recommendedName>
        <fullName evidence="4 5">Pyridoxine 5'-phosphate synthase</fullName>
        <shortName evidence="4">PNP synthase</shortName>
        <ecNumber evidence="4 5">2.6.99.2</ecNumber>
    </recommendedName>
</protein>
<keyword evidence="2 4" id="KW-0808">Transferase</keyword>
<keyword evidence="1 4" id="KW-0963">Cytoplasm</keyword>
<dbReference type="NCBIfam" id="NF003625">
    <property type="entry name" value="PRK05265.1-3"/>
    <property type="match status" value="1"/>
</dbReference>
<feature type="active site" description="Proton acceptor" evidence="4">
    <location>
        <position position="45"/>
    </location>
</feature>
<evidence type="ECO:0000256" key="4">
    <source>
        <dbReference type="HAMAP-Rule" id="MF_00279"/>
    </source>
</evidence>
<organism evidence="6 7">
    <name type="scientific">Marinimicrobium koreense</name>
    <dbReference type="NCBI Taxonomy" id="306545"/>
    <lineage>
        <taxon>Bacteria</taxon>
        <taxon>Pseudomonadati</taxon>
        <taxon>Pseudomonadota</taxon>
        <taxon>Gammaproteobacteria</taxon>
        <taxon>Cellvibrionales</taxon>
        <taxon>Cellvibrionaceae</taxon>
        <taxon>Marinimicrobium</taxon>
    </lineage>
</organism>
<sequence>MNATKLSVNLNKVALIRNSREGNYPDVTTFGQICLDAGAHGLTVHPRPDQRHIRPGDVFALSDLVQQHPGIEFNIEGNPNAGALGDYPGFMTLVRQTLPHQCTLVPDSNEQLTSDHGFDLTRSGDALRPIIEELRELGCRVSLFMDPDPAQIDLARAVGADRIELYTGPYAAAHKAHNSEMHKLLDQYRYATEHARDIGLGVNAGHDLNLDNLEQFLHIPGIDEVSIGHALTVDALTMGMATAVHAYLRLCHHQ</sequence>
<evidence type="ECO:0000256" key="5">
    <source>
        <dbReference type="NCBIfam" id="TIGR00559"/>
    </source>
</evidence>
<feature type="binding site" evidence="4">
    <location>
        <position position="20"/>
    </location>
    <ligand>
        <name>3-amino-2-oxopropyl phosphate</name>
        <dbReference type="ChEBI" id="CHEBI:57279"/>
    </ligand>
</feature>
<evidence type="ECO:0000256" key="1">
    <source>
        <dbReference type="ARBA" id="ARBA00022490"/>
    </source>
</evidence>
<dbReference type="RefSeq" id="WP_123637522.1">
    <property type="nucleotide sequence ID" value="NZ_JBHYFO010000002.1"/>
</dbReference>
<dbReference type="AlphaFoldDB" id="A0A3N1NNE2"/>
<dbReference type="SUPFAM" id="SSF63892">
    <property type="entry name" value="Pyridoxine 5'-phosphate synthase"/>
    <property type="match status" value="1"/>
</dbReference>
<comment type="catalytic activity">
    <reaction evidence="4">
        <text>3-amino-2-oxopropyl phosphate + 1-deoxy-D-xylulose 5-phosphate = pyridoxine 5'-phosphate + phosphate + 2 H2O + H(+)</text>
        <dbReference type="Rhea" id="RHEA:15265"/>
        <dbReference type="ChEBI" id="CHEBI:15377"/>
        <dbReference type="ChEBI" id="CHEBI:15378"/>
        <dbReference type="ChEBI" id="CHEBI:43474"/>
        <dbReference type="ChEBI" id="CHEBI:57279"/>
        <dbReference type="ChEBI" id="CHEBI:57792"/>
        <dbReference type="ChEBI" id="CHEBI:58589"/>
        <dbReference type="EC" id="2.6.99.2"/>
    </reaction>
</comment>
<gene>
    <name evidence="4" type="primary">pdxJ</name>
    <name evidence="6" type="ORF">EDC38_0953</name>
</gene>
<dbReference type="EMBL" id="RJUK01000001">
    <property type="protein sequence ID" value="ROQ20352.1"/>
    <property type="molecule type" value="Genomic_DNA"/>
</dbReference>
<accession>A0A3N1NNE2</accession>
<keyword evidence="7" id="KW-1185">Reference proteome</keyword>
<feature type="site" description="Transition state stabilizer" evidence="4">
    <location>
        <position position="164"/>
    </location>
</feature>
<dbReference type="Proteomes" id="UP000273643">
    <property type="component" value="Unassembled WGS sequence"/>
</dbReference>
<dbReference type="HAMAP" id="MF_00279">
    <property type="entry name" value="PdxJ"/>
    <property type="match status" value="1"/>
</dbReference>
<name>A0A3N1NNE2_9GAMM</name>
<dbReference type="PANTHER" id="PTHR30456:SF0">
    <property type="entry name" value="PYRIDOXINE 5'-PHOSPHATE SYNTHASE"/>
    <property type="match status" value="1"/>
</dbReference>
<comment type="function">
    <text evidence="4">Catalyzes the complicated ring closure reaction between the two acyclic compounds 1-deoxy-D-xylulose-5-phosphate (DXP) and 3-amino-2-oxopropyl phosphate (1-amino-acetone-3-phosphate or AAP) to form pyridoxine 5'-phosphate (PNP) and inorganic phosphate.</text>
</comment>
<comment type="pathway">
    <text evidence="4">Cofactor biosynthesis; pyridoxine 5'-phosphate biosynthesis; pyridoxine 5'-phosphate from D-erythrose 4-phosphate: step 5/5.</text>
</comment>
<evidence type="ECO:0000256" key="3">
    <source>
        <dbReference type="ARBA" id="ARBA00023096"/>
    </source>
</evidence>
<dbReference type="OrthoDB" id="9806590at2"/>
<evidence type="ECO:0000313" key="6">
    <source>
        <dbReference type="EMBL" id="ROQ20352.1"/>
    </source>
</evidence>
<reference evidence="6 7" key="1">
    <citation type="submission" date="2018-11" db="EMBL/GenBank/DDBJ databases">
        <title>Genomic Encyclopedia of Type Strains, Phase IV (KMG-IV): sequencing the most valuable type-strain genomes for metagenomic binning, comparative biology and taxonomic classification.</title>
        <authorList>
            <person name="Goeker M."/>
        </authorList>
    </citation>
    <scope>NUCLEOTIDE SEQUENCE [LARGE SCALE GENOMIC DNA]</scope>
    <source>
        <strain evidence="6 7">DSM 16974</strain>
    </source>
</reference>
<dbReference type="NCBIfam" id="NF003626">
    <property type="entry name" value="PRK05265.1-4"/>
    <property type="match status" value="1"/>
</dbReference>
<dbReference type="GO" id="GO:0033856">
    <property type="term" value="F:pyridoxine 5'-phosphate synthase activity"/>
    <property type="evidence" value="ECO:0007669"/>
    <property type="project" value="UniProtKB-UniRule"/>
</dbReference>
<dbReference type="GO" id="GO:0005829">
    <property type="term" value="C:cytosol"/>
    <property type="evidence" value="ECO:0007669"/>
    <property type="project" value="TreeGrafter"/>
</dbReference>
<comment type="subunit">
    <text evidence="4">Homooctamer; tetramer of dimers.</text>
</comment>
<comment type="caution">
    <text evidence="4">Lacks conserved residue(s) required for the propagation of feature annotation.</text>
</comment>
<evidence type="ECO:0000313" key="7">
    <source>
        <dbReference type="Proteomes" id="UP000273643"/>
    </source>
</evidence>
<feature type="active site" description="Proton acceptor" evidence="4">
    <location>
        <position position="76"/>
    </location>
</feature>
<dbReference type="EC" id="2.6.99.2" evidence="4 5"/>
<comment type="caution">
    <text evidence="6">The sequence shown here is derived from an EMBL/GenBank/DDBJ whole genome shotgun (WGS) entry which is preliminary data.</text>
</comment>
<dbReference type="InterPro" id="IPR004569">
    <property type="entry name" value="PyrdxlP_synth_PdxJ"/>
</dbReference>
<keyword evidence="3 4" id="KW-0664">Pyridoxine biosynthesis</keyword>